<dbReference type="EMBL" id="CP018135">
    <property type="protein sequence ID" value="APF40630.1"/>
    <property type="molecule type" value="Genomic_DNA"/>
</dbReference>
<dbReference type="Proteomes" id="UP000183530">
    <property type="component" value="Chromosome"/>
</dbReference>
<dbReference type="Proteomes" id="UP000580797">
    <property type="component" value="Unassembled WGS sequence"/>
</dbReference>
<evidence type="ECO:0000313" key="3">
    <source>
        <dbReference type="Proteomes" id="UP000183530"/>
    </source>
</evidence>
<organism evidence="1 3">
    <name type="scientific">Neomicrococcus aestuarii</name>
    <dbReference type="NCBI Taxonomy" id="556325"/>
    <lineage>
        <taxon>Bacteria</taxon>
        <taxon>Bacillati</taxon>
        <taxon>Actinomycetota</taxon>
        <taxon>Actinomycetes</taxon>
        <taxon>Micrococcales</taxon>
        <taxon>Micrococcaceae</taxon>
        <taxon>Neomicrococcus</taxon>
    </lineage>
</organism>
<dbReference type="OrthoDB" id="4989960at2"/>
<protein>
    <submittedName>
        <fullName evidence="1">Uncharacterized protein</fullName>
    </submittedName>
</protein>
<keyword evidence="3" id="KW-1185">Reference proteome</keyword>
<dbReference type="RefSeq" id="WP_071894111.1">
    <property type="nucleotide sequence ID" value="NZ_BAAARH010000015.1"/>
</dbReference>
<sequence length="147" mass="16818">MIQPATDNSPTISDKPKHRIFRNLEVALEEKRIPSDNHSFLIQLIATIDVQEISERSAYIHVKRREPGPDIHIHSGWTEGFASAQEITNVHPTAEIHEYGTKFKRWYVVHPENRLRGHETMAAAERIHEVCSVCFTQRAANGTCSCY</sequence>
<dbReference type="EMBL" id="JACHDR010000001">
    <property type="protein sequence ID" value="MBB5512329.1"/>
    <property type="molecule type" value="Genomic_DNA"/>
</dbReference>
<evidence type="ECO:0000313" key="4">
    <source>
        <dbReference type="Proteomes" id="UP000580797"/>
    </source>
</evidence>
<name>A0A1L2ZN64_9MICC</name>
<dbReference type="AlphaFoldDB" id="A0A1L2ZN64"/>
<reference evidence="1 3" key="1">
    <citation type="submission" date="2016-11" db="EMBL/GenBank/DDBJ databases">
        <title>Genome sequencing of Zhihengliuella aestuarii B18 antagonistic to Plasmodiophora brassicae.</title>
        <authorList>
            <person name="Luo Y."/>
        </authorList>
    </citation>
    <scope>NUCLEOTIDE SEQUENCE [LARGE SCALE GENOMIC DNA]</scope>
    <source>
        <strain evidence="1 3">B18</strain>
    </source>
</reference>
<gene>
    <name evidence="1" type="ORF">BHE16_05905</name>
    <name evidence="2" type="ORF">HD598_001016</name>
</gene>
<reference evidence="2 4" key="2">
    <citation type="submission" date="2020-08" db="EMBL/GenBank/DDBJ databases">
        <title>Sequencing the genomes of 1000 actinobacteria strains.</title>
        <authorList>
            <person name="Klenk H.-P."/>
        </authorList>
    </citation>
    <scope>NUCLEOTIDE SEQUENCE [LARGE SCALE GENOMIC DNA]</scope>
    <source>
        <strain evidence="2 4">DSM 105783</strain>
    </source>
</reference>
<evidence type="ECO:0000313" key="2">
    <source>
        <dbReference type="EMBL" id="MBB5512329.1"/>
    </source>
</evidence>
<accession>A0A1L2ZN64</accession>
<proteinExistence type="predicted"/>
<dbReference type="KEGG" id="nae:BHE16_05905"/>
<evidence type="ECO:0000313" key="1">
    <source>
        <dbReference type="EMBL" id="APF40630.1"/>
    </source>
</evidence>